<proteinExistence type="predicted"/>
<comment type="caution">
    <text evidence="3">The sequence shown here is derived from an EMBL/GenBank/DDBJ whole genome shotgun (WGS) entry which is preliminary data.</text>
</comment>
<evidence type="ECO:0000256" key="1">
    <source>
        <dbReference type="SAM" id="Phobius"/>
    </source>
</evidence>
<keyword evidence="1" id="KW-0472">Membrane</keyword>
<feature type="transmembrane region" description="Helical" evidence="1">
    <location>
        <begin position="311"/>
        <end position="330"/>
    </location>
</feature>
<evidence type="ECO:0000313" key="4">
    <source>
        <dbReference type="Proteomes" id="UP001642483"/>
    </source>
</evidence>
<feature type="transmembrane region" description="Helical" evidence="1">
    <location>
        <begin position="205"/>
        <end position="224"/>
    </location>
</feature>
<organism evidence="3 4">
    <name type="scientific">Clavelina lepadiformis</name>
    <name type="common">Light-bulb sea squirt</name>
    <name type="synonym">Ascidia lepadiformis</name>
    <dbReference type="NCBI Taxonomy" id="159417"/>
    <lineage>
        <taxon>Eukaryota</taxon>
        <taxon>Metazoa</taxon>
        <taxon>Chordata</taxon>
        <taxon>Tunicata</taxon>
        <taxon>Ascidiacea</taxon>
        <taxon>Aplousobranchia</taxon>
        <taxon>Clavelinidae</taxon>
        <taxon>Clavelina</taxon>
    </lineage>
</organism>
<keyword evidence="1" id="KW-0812">Transmembrane</keyword>
<keyword evidence="4" id="KW-1185">Reference proteome</keyword>
<name>A0ABP0F396_CLALP</name>
<feature type="signal peptide" evidence="2">
    <location>
        <begin position="1"/>
        <end position="17"/>
    </location>
</feature>
<feature type="transmembrane region" description="Helical" evidence="1">
    <location>
        <begin position="381"/>
        <end position="404"/>
    </location>
</feature>
<dbReference type="Proteomes" id="UP001642483">
    <property type="component" value="Unassembled WGS sequence"/>
</dbReference>
<feature type="chain" id="PRO_5045830202" evidence="2">
    <location>
        <begin position="18"/>
        <end position="452"/>
    </location>
</feature>
<feature type="transmembrane region" description="Helical" evidence="1">
    <location>
        <begin position="279"/>
        <end position="299"/>
    </location>
</feature>
<evidence type="ECO:0000256" key="2">
    <source>
        <dbReference type="SAM" id="SignalP"/>
    </source>
</evidence>
<feature type="transmembrane region" description="Helical" evidence="1">
    <location>
        <begin position="236"/>
        <end position="259"/>
    </location>
</feature>
<feature type="transmembrane region" description="Helical" evidence="1">
    <location>
        <begin position="336"/>
        <end position="360"/>
    </location>
</feature>
<gene>
    <name evidence="3" type="ORF">CVLEPA_LOCUS1418</name>
</gene>
<sequence length="452" mass="51761">MDFMIIFINLLVAMVTAVRVPQPGIIQDRVSSEDALYFIKPLYAGTAFRLKVTNHQPCEVRNSSFMFRWEIKGSSCFGQLHWLNSDAGRQDVFNYWKDESMFSIANYNDSHQGDVISCGESVSLHFQDSWKHNANSDNWQHGDGLMPEDHIENNEDGGQLIAVAPSYGAYFILITVRQSYPSDIDVVLSMKGKYGYLSTEAVPALYLHAVMIAFYAICLLWAIADVSRKLTNEVHHYLVVMTVLLITYNALCYANYSYVRYVGFNSTSLNLISLMLQSASYGFMRLFILFLCGGFGETLLEVHPIPKTKPFLFAFAFFVLYFTYSCAQLYNGTIYLVQTFVILLCVADAVILYHAGVFYMQTKQCLKSQSVPSFNAKFYKFTNLLKFLFILCIVTITVVIWSTATDCSYDWYFTSVFAYHWALFQLIFVVGISIIYRSKRVAFFKLVEPFFE</sequence>
<feature type="transmembrane region" description="Helical" evidence="1">
    <location>
        <begin position="416"/>
        <end position="436"/>
    </location>
</feature>
<keyword evidence="2" id="KW-0732">Signal</keyword>
<accession>A0ABP0F396</accession>
<reference evidence="3 4" key="1">
    <citation type="submission" date="2024-02" db="EMBL/GenBank/DDBJ databases">
        <authorList>
            <person name="Daric V."/>
            <person name="Darras S."/>
        </authorList>
    </citation>
    <scope>NUCLEOTIDE SEQUENCE [LARGE SCALE GENOMIC DNA]</scope>
</reference>
<evidence type="ECO:0000313" key="3">
    <source>
        <dbReference type="EMBL" id="CAK8672468.1"/>
    </source>
</evidence>
<keyword evidence="1" id="KW-1133">Transmembrane helix</keyword>
<protein>
    <submittedName>
        <fullName evidence="3">Uncharacterized protein</fullName>
    </submittedName>
</protein>
<dbReference type="EMBL" id="CAWYQH010000001">
    <property type="protein sequence ID" value="CAK8672468.1"/>
    <property type="molecule type" value="Genomic_DNA"/>
</dbReference>